<proteinExistence type="predicted"/>
<evidence type="ECO:0000313" key="1">
    <source>
        <dbReference type="EMBL" id="EGF26485.1"/>
    </source>
</evidence>
<dbReference type="AlphaFoldDB" id="F2AVD9"/>
<reference evidence="1 2" key="1">
    <citation type="journal article" date="2013" name="Mar. Genomics">
        <title>Expression of sulfatases in Rhodopirellula baltica and the diversity of sulfatases in the genus Rhodopirellula.</title>
        <authorList>
            <person name="Wegner C.E."/>
            <person name="Richter-Heitmann T."/>
            <person name="Klindworth A."/>
            <person name="Klockow C."/>
            <person name="Richter M."/>
            <person name="Achstetter T."/>
            <person name="Glockner F.O."/>
            <person name="Harder J."/>
        </authorList>
    </citation>
    <scope>NUCLEOTIDE SEQUENCE [LARGE SCALE GENOMIC DNA]</scope>
    <source>
        <strain evidence="1 2">WH47</strain>
    </source>
</reference>
<dbReference type="Proteomes" id="UP000006222">
    <property type="component" value="Unassembled WGS sequence"/>
</dbReference>
<dbReference type="EMBL" id="AFAR01000185">
    <property type="protein sequence ID" value="EGF26485.1"/>
    <property type="molecule type" value="Genomic_DNA"/>
</dbReference>
<sequence>MGTGETRDDTDRRIGISIDGMRKPFDWLSPVRKRHGIWMRSLVLQDFGRPLTPSVGAFCARRA</sequence>
<organism evidence="1 2">
    <name type="scientific">Rhodopirellula baltica WH47</name>
    <dbReference type="NCBI Taxonomy" id="991778"/>
    <lineage>
        <taxon>Bacteria</taxon>
        <taxon>Pseudomonadati</taxon>
        <taxon>Planctomycetota</taxon>
        <taxon>Planctomycetia</taxon>
        <taxon>Pirellulales</taxon>
        <taxon>Pirellulaceae</taxon>
        <taxon>Rhodopirellula</taxon>
    </lineage>
</organism>
<comment type="caution">
    <text evidence="1">The sequence shown here is derived from an EMBL/GenBank/DDBJ whole genome shotgun (WGS) entry which is preliminary data.</text>
</comment>
<evidence type="ECO:0000313" key="2">
    <source>
        <dbReference type="Proteomes" id="UP000006222"/>
    </source>
</evidence>
<accession>F2AVD9</accession>
<gene>
    <name evidence="1" type="ORF">RBWH47_01794</name>
</gene>
<protein>
    <submittedName>
        <fullName evidence="1">Uncharacterized protein</fullName>
    </submittedName>
</protein>
<dbReference type="PATRIC" id="fig|991778.3.peg.3922"/>
<name>F2AVD9_RHOBT</name>